<evidence type="ECO:0000313" key="8">
    <source>
        <dbReference type="Proteomes" id="UP001527925"/>
    </source>
</evidence>
<keyword evidence="4" id="KW-0653">Protein transport</keyword>
<dbReference type="Proteomes" id="UP001527925">
    <property type="component" value="Unassembled WGS sequence"/>
</dbReference>
<protein>
    <recommendedName>
        <fullName evidence="6">AP complex mu/sigma subunit domain-containing protein</fullName>
    </recommendedName>
</protein>
<dbReference type="EMBL" id="JADGIZ020000011">
    <property type="protein sequence ID" value="KAL2917314.1"/>
    <property type="molecule type" value="Genomic_DNA"/>
</dbReference>
<dbReference type="PANTHER" id="PTHR11753">
    <property type="entry name" value="ADAPTOR COMPLEXES SMALL SUBUNIT FAMILY"/>
    <property type="match status" value="1"/>
</dbReference>
<evidence type="ECO:0000256" key="4">
    <source>
        <dbReference type="ARBA" id="ARBA00022927"/>
    </source>
</evidence>
<gene>
    <name evidence="7" type="ORF">HK105_202978</name>
</gene>
<keyword evidence="5" id="KW-0472">Membrane</keyword>
<feature type="domain" description="AP complex mu/sigma subunit" evidence="6">
    <location>
        <begin position="1"/>
        <end position="84"/>
    </location>
</feature>
<evidence type="ECO:0000313" key="7">
    <source>
        <dbReference type="EMBL" id="KAL2917314.1"/>
    </source>
</evidence>
<sequence length="100" mass="11477">MSNLVDYRGSRLVYKRYASLCFCIDDDDNELIALEIIHRYVQVLDRCKAIIESYALLDELLISGEMVEPSLNSVLKVISKVEEAERDSILMENLVRHSLA</sequence>
<comment type="caution">
    <text evidence="7">The sequence shown here is derived from an EMBL/GenBank/DDBJ whole genome shotgun (WGS) entry which is preliminary data.</text>
</comment>
<dbReference type="InterPro" id="IPR016635">
    <property type="entry name" value="AP_complex_ssu"/>
</dbReference>
<dbReference type="Gene3D" id="3.30.450.60">
    <property type="match status" value="1"/>
</dbReference>
<comment type="subcellular location">
    <subcellularLocation>
        <location evidence="1">Endomembrane system</location>
    </subcellularLocation>
</comment>
<keyword evidence="3" id="KW-0813">Transport</keyword>
<dbReference type="SUPFAM" id="SSF64356">
    <property type="entry name" value="SNARE-like"/>
    <property type="match status" value="1"/>
</dbReference>
<evidence type="ECO:0000256" key="5">
    <source>
        <dbReference type="ARBA" id="ARBA00023136"/>
    </source>
</evidence>
<name>A0ABR4ND04_9FUNG</name>
<evidence type="ECO:0000256" key="1">
    <source>
        <dbReference type="ARBA" id="ARBA00004308"/>
    </source>
</evidence>
<reference evidence="7 8" key="1">
    <citation type="submission" date="2023-09" db="EMBL/GenBank/DDBJ databases">
        <title>Pangenome analysis of Batrachochytrium dendrobatidis and related Chytrids.</title>
        <authorList>
            <person name="Yacoub M.N."/>
            <person name="Stajich J.E."/>
            <person name="James T.Y."/>
        </authorList>
    </citation>
    <scope>NUCLEOTIDE SEQUENCE [LARGE SCALE GENOMIC DNA]</scope>
    <source>
        <strain evidence="7 8">JEL0888</strain>
    </source>
</reference>
<evidence type="ECO:0000256" key="3">
    <source>
        <dbReference type="ARBA" id="ARBA00022448"/>
    </source>
</evidence>
<dbReference type="Pfam" id="PF01217">
    <property type="entry name" value="Clat_adaptor_s"/>
    <property type="match status" value="1"/>
</dbReference>
<evidence type="ECO:0000256" key="2">
    <source>
        <dbReference type="ARBA" id="ARBA00006972"/>
    </source>
</evidence>
<proteinExistence type="inferred from homology"/>
<accession>A0ABR4ND04</accession>
<organism evidence="7 8">
    <name type="scientific">Polyrhizophydium stewartii</name>
    <dbReference type="NCBI Taxonomy" id="2732419"/>
    <lineage>
        <taxon>Eukaryota</taxon>
        <taxon>Fungi</taxon>
        <taxon>Fungi incertae sedis</taxon>
        <taxon>Chytridiomycota</taxon>
        <taxon>Chytridiomycota incertae sedis</taxon>
        <taxon>Chytridiomycetes</taxon>
        <taxon>Rhizophydiales</taxon>
        <taxon>Rhizophydiales incertae sedis</taxon>
        <taxon>Polyrhizophydium</taxon>
    </lineage>
</organism>
<dbReference type="InterPro" id="IPR011012">
    <property type="entry name" value="Longin-like_dom_sf"/>
</dbReference>
<keyword evidence="8" id="KW-1185">Reference proteome</keyword>
<dbReference type="InterPro" id="IPR022775">
    <property type="entry name" value="AP_mu_sigma_su"/>
</dbReference>
<comment type="similarity">
    <text evidence="2">Belongs to the adaptor complexes small subunit family.</text>
</comment>
<evidence type="ECO:0000259" key="6">
    <source>
        <dbReference type="Pfam" id="PF01217"/>
    </source>
</evidence>